<evidence type="ECO:0000313" key="4">
    <source>
        <dbReference type="EMBL" id="PPI84262.1"/>
    </source>
</evidence>
<dbReference type="Pfam" id="PF00072">
    <property type="entry name" value="Response_reg"/>
    <property type="match status" value="1"/>
</dbReference>
<organism evidence="4 5">
    <name type="scientific">Marinobacter maroccanus</name>
    <dbReference type="NCBI Taxonomy" id="2055143"/>
    <lineage>
        <taxon>Bacteria</taxon>
        <taxon>Pseudomonadati</taxon>
        <taxon>Pseudomonadota</taxon>
        <taxon>Gammaproteobacteria</taxon>
        <taxon>Pseudomonadales</taxon>
        <taxon>Marinobacteraceae</taxon>
        <taxon>Marinobacter</taxon>
    </lineage>
</organism>
<evidence type="ECO:0000259" key="3">
    <source>
        <dbReference type="PROSITE" id="PS50110"/>
    </source>
</evidence>
<dbReference type="InterPro" id="IPR001789">
    <property type="entry name" value="Sig_transdc_resp-reg_receiver"/>
</dbReference>
<evidence type="ECO:0000313" key="5">
    <source>
        <dbReference type="Proteomes" id="UP000239917"/>
    </source>
</evidence>
<proteinExistence type="predicted"/>
<dbReference type="EMBL" id="PSSX01000007">
    <property type="protein sequence ID" value="PPI84262.1"/>
    <property type="molecule type" value="Genomic_DNA"/>
</dbReference>
<dbReference type="PANTHER" id="PTHR44591">
    <property type="entry name" value="STRESS RESPONSE REGULATOR PROTEIN 1"/>
    <property type="match status" value="1"/>
</dbReference>
<feature type="domain" description="Response regulatory" evidence="3">
    <location>
        <begin position="147"/>
        <end position="265"/>
    </location>
</feature>
<gene>
    <name evidence="4" type="ORF">KEHDKFFH_10065</name>
</gene>
<dbReference type="GO" id="GO:0000160">
    <property type="term" value="P:phosphorelay signal transduction system"/>
    <property type="evidence" value="ECO:0007669"/>
    <property type="project" value="InterPro"/>
</dbReference>
<evidence type="ECO:0000256" key="2">
    <source>
        <dbReference type="PROSITE-ProRule" id="PRU00169"/>
    </source>
</evidence>
<dbReference type="InterPro" id="IPR050595">
    <property type="entry name" value="Bact_response_regulator"/>
</dbReference>
<name>A0A2S5ZAP0_9GAMM</name>
<feature type="modified residue" description="4-aspartylphosphate" evidence="2">
    <location>
        <position position="199"/>
    </location>
</feature>
<accession>A0A2S5ZAP0</accession>
<dbReference type="AlphaFoldDB" id="A0A2S5ZAP0"/>
<sequence>MATSGAAEILLRYDKTQERQHFETLFGNDFAVQAFASDQAALDHLASTSTPPAAIVLVPNRPEHHLQSLLLAKARDQHPGILKILIGDAIALNLLVTLLDDQLIDRCFEHPVNLDVVRSHVLAAALTREEPSPFPEIGQALEGSKPAVLIVDDEPTATRYLSRQLEHMQTEFRVLSAASAEEALLTLRDDSNVAVVMTDQRMPGMHGKELLDELRQSHPTIVRILTSAWGEVDVAMDAVNEGRIFRYQKKPWHAGDLQILFRKALAHHRALVAARDSSRSMAEQQFAELRQQRRARLLEHLSERVDGYTGEPITADFLDALARIRTLPAQPPHLRASRETALEHELVRDFVGLVCRQLDTLEPAPMPAILDRQAFEQALADPWENPAATSETQTPLTALCQSLATLLNASGLKRSALDITQAGGHLTVANASALHIYSHLLAPITRLSRPLLEQQSALLMLFVSTRLLAGDIDVTGGDQSLRFSLRLPAGTD</sequence>
<dbReference type="InterPro" id="IPR011006">
    <property type="entry name" value="CheY-like_superfamily"/>
</dbReference>
<reference evidence="4 5" key="1">
    <citation type="submission" date="2018-01" db="EMBL/GenBank/DDBJ databases">
        <title>Complete genome sequences of the type strains of Marinobacter flavimaris and Marinobacter maroccanus.</title>
        <authorList>
            <person name="Palau M."/>
            <person name="Boujida N."/>
            <person name="Manresa A."/>
            <person name="Minana-Galbis D."/>
        </authorList>
    </citation>
    <scope>NUCLEOTIDE SEQUENCE [LARGE SCALE GENOMIC DNA]</scope>
    <source>
        <strain evidence="4 5">N4</strain>
    </source>
</reference>
<dbReference type="RefSeq" id="WP_104321799.1">
    <property type="nucleotide sequence ID" value="NZ_PSSX01000007.1"/>
</dbReference>
<dbReference type="SMART" id="SM00448">
    <property type="entry name" value="REC"/>
    <property type="match status" value="1"/>
</dbReference>
<dbReference type="PANTHER" id="PTHR44591:SF19">
    <property type="entry name" value="TWO-COMPONENT RESPONSE REGULATOR-RELATED"/>
    <property type="match status" value="1"/>
</dbReference>
<comment type="caution">
    <text evidence="4">The sequence shown here is derived from an EMBL/GenBank/DDBJ whole genome shotgun (WGS) entry which is preliminary data.</text>
</comment>
<keyword evidence="1 2" id="KW-0597">Phosphoprotein</keyword>
<dbReference type="OrthoDB" id="9802066at2"/>
<dbReference type="SUPFAM" id="SSF52172">
    <property type="entry name" value="CheY-like"/>
    <property type="match status" value="1"/>
</dbReference>
<dbReference type="Proteomes" id="UP000239917">
    <property type="component" value="Unassembled WGS sequence"/>
</dbReference>
<evidence type="ECO:0000256" key="1">
    <source>
        <dbReference type="ARBA" id="ARBA00022553"/>
    </source>
</evidence>
<keyword evidence="5" id="KW-1185">Reference proteome</keyword>
<dbReference type="Gene3D" id="3.40.50.2300">
    <property type="match status" value="1"/>
</dbReference>
<dbReference type="PROSITE" id="PS50110">
    <property type="entry name" value="RESPONSE_REGULATORY"/>
    <property type="match status" value="1"/>
</dbReference>
<protein>
    <recommendedName>
        <fullName evidence="3">Response regulatory domain-containing protein</fullName>
    </recommendedName>
</protein>